<gene>
    <name evidence="2" type="ORF">GCM10023203_07390</name>
</gene>
<dbReference type="EMBL" id="BAABHQ010000001">
    <property type="protein sequence ID" value="GAA4862318.1"/>
    <property type="molecule type" value="Genomic_DNA"/>
</dbReference>
<dbReference type="PANTHER" id="PTHR43316">
    <property type="entry name" value="HYDROLASE, HALOACID DELAHOGENASE-RELATED"/>
    <property type="match status" value="1"/>
</dbReference>
<dbReference type="Pfam" id="PF00702">
    <property type="entry name" value="Hydrolase"/>
    <property type="match status" value="1"/>
</dbReference>
<name>A0ABP9E3V9_9PSEU</name>
<reference evidence="3" key="1">
    <citation type="journal article" date="2019" name="Int. J. Syst. Evol. Microbiol.">
        <title>The Global Catalogue of Microorganisms (GCM) 10K type strain sequencing project: providing services to taxonomists for standard genome sequencing and annotation.</title>
        <authorList>
            <consortium name="The Broad Institute Genomics Platform"/>
            <consortium name="The Broad Institute Genome Sequencing Center for Infectious Disease"/>
            <person name="Wu L."/>
            <person name="Ma J."/>
        </authorList>
    </citation>
    <scope>NUCLEOTIDE SEQUENCE [LARGE SCALE GENOMIC DNA]</scope>
    <source>
        <strain evidence="3">JCM 17983</strain>
    </source>
</reference>
<evidence type="ECO:0000313" key="3">
    <source>
        <dbReference type="Proteomes" id="UP001500457"/>
    </source>
</evidence>
<accession>A0ABP9E3V9</accession>
<keyword evidence="3" id="KW-1185">Reference proteome</keyword>
<sequence length="215" mass="23879">MTIRAVWFDVGEALIDETREYGTWADWLGVPRHTFSAVFGAVIARGGDYREVFQHFQPGFDLQKARQERIDSGLGEYLNARDLYDDVRPCLFTLREAGYTVGIAGNQTDRAGRFIRELNLPADHIATSDDWGVSKPDKAFFDKLAAVSGHHVGDILYVGDRLDNDIAPAAQVGLRTALIKRGPWGYILDQEGFPDVTPTIVITTLADLPMIAPEL</sequence>
<proteinExistence type="predicted"/>
<dbReference type="InterPro" id="IPR023214">
    <property type="entry name" value="HAD_sf"/>
</dbReference>
<dbReference type="Gene3D" id="3.40.50.1000">
    <property type="entry name" value="HAD superfamily/HAD-like"/>
    <property type="match status" value="1"/>
</dbReference>
<evidence type="ECO:0000256" key="1">
    <source>
        <dbReference type="ARBA" id="ARBA00022801"/>
    </source>
</evidence>
<protein>
    <recommendedName>
        <fullName evidence="4">HAD superfamily hydrolase (TIGR01549 family)</fullName>
    </recommendedName>
</protein>
<dbReference type="SUPFAM" id="SSF56784">
    <property type="entry name" value="HAD-like"/>
    <property type="match status" value="1"/>
</dbReference>
<evidence type="ECO:0008006" key="4">
    <source>
        <dbReference type="Google" id="ProtNLM"/>
    </source>
</evidence>
<dbReference type="SFLD" id="SFLDG01129">
    <property type="entry name" value="C1.5:_HAD__Beta-PGM__Phosphata"/>
    <property type="match status" value="1"/>
</dbReference>
<dbReference type="NCBIfam" id="TIGR01549">
    <property type="entry name" value="HAD-SF-IA-v1"/>
    <property type="match status" value="1"/>
</dbReference>
<dbReference type="PANTHER" id="PTHR43316:SF8">
    <property type="entry name" value="HAD FAMILY HYDROLASE"/>
    <property type="match status" value="1"/>
</dbReference>
<dbReference type="InterPro" id="IPR051540">
    <property type="entry name" value="S-2-haloacid_dehalogenase"/>
</dbReference>
<dbReference type="RefSeq" id="WP_274232738.1">
    <property type="nucleotide sequence ID" value="NZ_BAABHQ010000001.1"/>
</dbReference>
<dbReference type="SFLD" id="SFLDS00003">
    <property type="entry name" value="Haloacid_Dehalogenase"/>
    <property type="match status" value="1"/>
</dbReference>
<keyword evidence="1" id="KW-0378">Hydrolase</keyword>
<organism evidence="2 3">
    <name type="scientific">Actinomycetospora straminea</name>
    <dbReference type="NCBI Taxonomy" id="663607"/>
    <lineage>
        <taxon>Bacteria</taxon>
        <taxon>Bacillati</taxon>
        <taxon>Actinomycetota</taxon>
        <taxon>Actinomycetes</taxon>
        <taxon>Pseudonocardiales</taxon>
        <taxon>Pseudonocardiaceae</taxon>
        <taxon>Actinomycetospora</taxon>
    </lineage>
</organism>
<dbReference type="InterPro" id="IPR006439">
    <property type="entry name" value="HAD-SF_hydro_IA"/>
</dbReference>
<comment type="caution">
    <text evidence="2">The sequence shown here is derived from an EMBL/GenBank/DDBJ whole genome shotgun (WGS) entry which is preliminary data.</text>
</comment>
<evidence type="ECO:0000313" key="2">
    <source>
        <dbReference type="EMBL" id="GAA4862318.1"/>
    </source>
</evidence>
<dbReference type="InterPro" id="IPR036412">
    <property type="entry name" value="HAD-like_sf"/>
</dbReference>
<dbReference type="Proteomes" id="UP001500457">
    <property type="component" value="Unassembled WGS sequence"/>
</dbReference>